<dbReference type="OrthoDB" id="267101at2759"/>
<evidence type="ECO:0000313" key="4">
    <source>
        <dbReference type="Proteomes" id="UP000419144"/>
    </source>
</evidence>
<organism evidence="3 4">
    <name type="scientific">Leishmania tarentolae</name>
    <name type="common">Sauroleishmania tarentolae</name>
    <dbReference type="NCBI Taxonomy" id="5689"/>
    <lineage>
        <taxon>Eukaryota</taxon>
        <taxon>Discoba</taxon>
        <taxon>Euglenozoa</taxon>
        <taxon>Kinetoplastea</taxon>
        <taxon>Metakinetoplastina</taxon>
        <taxon>Trypanosomatida</taxon>
        <taxon>Trypanosomatidae</taxon>
        <taxon>Leishmaniinae</taxon>
        <taxon>Leishmania</taxon>
        <taxon>lizard Leishmania</taxon>
    </lineage>
</organism>
<sequence>MRFLVPSRCTCFHATRVFGPCLGDQVAYTVMLNVLSSPVFIFQFNEGTMAKKPASKKGKTGDVLMSRPEDDTTATAATVSPRVIRQRTWTKRVDDTVIEMRHVQQLLQKHTVEVTSLKRELEELTYTAAAFWAAKPEELPAQYKDKQSRGNSPRSPSGWSSDTTPTKRRGGPVTGSPSTSLGGGVISAVSEVAVESVEHALLQLSPAQRGKVSTALQSLFYATPVAPPTSVVMDAAGGDCTGGPPSSEVDGASELKPASPAKHVKAAEAAASDGKSSTAATARQNVIPQPLLLAMKELQAKRIILEEQLAKATHATAQQLKRFHLLQEELMVSQYGLDAVRKDLQTQVQEQQHEASSEGVPGSS</sequence>
<dbReference type="AlphaFoldDB" id="A0A640KNE1"/>
<reference evidence="3" key="1">
    <citation type="submission" date="2019-11" db="EMBL/GenBank/DDBJ databases">
        <title>Leishmania tarentolae CDS.</title>
        <authorList>
            <person name="Goto Y."/>
            <person name="Yamagishi J."/>
        </authorList>
    </citation>
    <scope>NUCLEOTIDE SEQUENCE [LARGE SCALE GENOMIC DNA]</scope>
    <source>
        <strain evidence="3">Parrot Tar II</strain>
    </source>
</reference>
<protein>
    <submittedName>
        <fullName evidence="3">Uncharacterized protein</fullName>
    </submittedName>
</protein>
<feature type="coiled-coil region" evidence="1">
    <location>
        <begin position="100"/>
        <end position="127"/>
    </location>
</feature>
<dbReference type="VEuPathDB" id="TriTrypDB:LtaPh_3017200"/>
<comment type="caution">
    <text evidence="3">The sequence shown here is derived from an EMBL/GenBank/DDBJ whole genome shotgun (WGS) entry which is preliminary data.</text>
</comment>
<proteinExistence type="predicted"/>
<gene>
    <name evidence="3" type="ORF">LtaPh_3017200</name>
</gene>
<feature type="region of interest" description="Disordered" evidence="2">
    <location>
        <begin position="141"/>
        <end position="182"/>
    </location>
</feature>
<evidence type="ECO:0000256" key="1">
    <source>
        <dbReference type="SAM" id="Coils"/>
    </source>
</evidence>
<dbReference type="Proteomes" id="UP000419144">
    <property type="component" value="Unassembled WGS sequence"/>
</dbReference>
<name>A0A640KNE1_LEITA</name>
<evidence type="ECO:0000313" key="3">
    <source>
        <dbReference type="EMBL" id="GET90771.1"/>
    </source>
</evidence>
<evidence type="ECO:0000256" key="2">
    <source>
        <dbReference type="SAM" id="MobiDB-lite"/>
    </source>
</evidence>
<keyword evidence="1" id="KW-0175">Coiled coil</keyword>
<feature type="region of interest" description="Disordered" evidence="2">
    <location>
        <begin position="52"/>
        <end position="78"/>
    </location>
</feature>
<accession>A0A640KNE1</accession>
<dbReference type="EMBL" id="BLBS01000043">
    <property type="protein sequence ID" value="GET90771.1"/>
    <property type="molecule type" value="Genomic_DNA"/>
</dbReference>
<feature type="compositionally biased region" description="Polar residues" evidence="2">
    <location>
        <begin position="149"/>
        <end position="164"/>
    </location>
</feature>
<keyword evidence="4" id="KW-1185">Reference proteome</keyword>
<feature type="region of interest" description="Disordered" evidence="2">
    <location>
        <begin position="238"/>
        <end position="262"/>
    </location>
</feature>